<keyword evidence="4" id="KW-0863">Zinc-finger</keyword>
<dbReference type="Pfam" id="PF10551">
    <property type="entry name" value="MULE"/>
    <property type="match status" value="1"/>
</dbReference>
<reference evidence="10" key="1">
    <citation type="submission" date="2025-08" db="UniProtKB">
        <authorList>
            <consortium name="RefSeq"/>
        </authorList>
    </citation>
    <scope>IDENTIFICATION</scope>
    <source>
        <tissue evidence="10">Whole sample</tissue>
    </source>
</reference>
<proteinExistence type="inferred from homology"/>
<feature type="compositionally biased region" description="Basic and acidic residues" evidence="7">
    <location>
        <begin position="1"/>
        <end position="12"/>
    </location>
</feature>
<dbReference type="CDD" id="cd15517">
    <property type="entry name" value="PHD_TCF19_like"/>
    <property type="match status" value="1"/>
</dbReference>
<dbReference type="PANTHER" id="PTHR47456:SF1">
    <property type="entry name" value="PHD-TYPE DOMAIN-CONTAINING PROTEIN"/>
    <property type="match status" value="1"/>
</dbReference>
<dbReference type="SUPFAM" id="SSF54001">
    <property type="entry name" value="Cysteine proteinases"/>
    <property type="match status" value="1"/>
</dbReference>
<evidence type="ECO:0000256" key="7">
    <source>
        <dbReference type="SAM" id="MobiDB-lite"/>
    </source>
</evidence>
<evidence type="ECO:0000313" key="10">
    <source>
        <dbReference type="RefSeq" id="XP_022298783.1"/>
    </source>
</evidence>
<sequence length="952" mass="110658">MVKECHHGPDKQRRAKERRKQKPTPGDHNYSRKGKSRKKIQDSKKQSCPAMIRIRAIMKFPDFKIDSYNNKFLKRQISRKLKQAFANRDPIKKSMVYLLSYPSANDHKNHLTGEFAGFTQRVDPKLVTRIKELVAEGVRNVSEMKRHLLISVKNDICPDQDIPKTNRRFFPLDKDIKNHMDIAINSLRFSKDDQLNLETLVESWQESNSEDSFFLRTSYDTTSQGDSPSQDFLFVHQTAWQRRLLDLYGRDICIMDATYKTSKYALPLFFICVQTNVGHSICGSFVLSTESKNAIQEGLKKIKEWNPGWTPKYFITDYDEREIQAVEEVFQECTVYLCSFHREQSWTRWLKQLKHGVGSNQDEIIELMRRIANANSETNYEEAVVKLKENQHWQNNQKLQKWFDKQWLSVSHRWVKALRQNNFNIRMTTTNGLERKHQEFKRGYLSHYSEGSLCTMITTLVSNFLPDSYRSYITYNIQSLEFCKKYSTSVPTFLHNRPRMLVEHCIKRIPPEVQNIPVENIQEIGERAFDVHSVDSNNVYKVMITNTEPTCTCEDYARHHLPSSKIKTDAGLPINTSDHHRSPLTLKRKAGSLPLRKKYRKKNVNHSVHFAENDDVMIIDGTYDMPCRQEMSIDSVNTTMEQSMANDTITEQMAECQSKDRPATVEILWTIKPFDYLVSKIGSFKVTDTSISYLKSSLSDEVIDAYLHLLTETKKNKRLLAIDSSIATAIFQGISENFHGFMTQTKFSSYDMILAAVNENNSHWTLIVIHPGDKKLVYINPLGELKRTMQNIGVKWREFILGRVRRGVNELSEDGWKVETVKHTKQYDSNSCGVYVVKFAELVISDMPLMFSCRPDNLHQIRRGIGNQLLQATEPLFEYCRACSLHREARRNEDWIGCEKCDKFFHSGCVGVSNFTCAMCTSLDQHLVNLEPDLRKDPPKIWYLKCKRSSRG</sequence>
<dbReference type="SUPFAM" id="SSF57903">
    <property type="entry name" value="FYVE/PHD zinc finger"/>
    <property type="match status" value="1"/>
</dbReference>
<dbReference type="Gene3D" id="3.40.395.10">
    <property type="entry name" value="Adenoviral Proteinase, Chain A"/>
    <property type="match status" value="1"/>
</dbReference>
<evidence type="ECO:0000256" key="3">
    <source>
        <dbReference type="ARBA" id="ARBA00022723"/>
    </source>
</evidence>
<evidence type="ECO:0000256" key="2">
    <source>
        <dbReference type="ARBA" id="ARBA00022670"/>
    </source>
</evidence>
<dbReference type="SMART" id="SM00249">
    <property type="entry name" value="PHD"/>
    <property type="match status" value="1"/>
</dbReference>
<evidence type="ECO:0000256" key="6">
    <source>
        <dbReference type="ARBA" id="ARBA00022833"/>
    </source>
</evidence>
<dbReference type="Pfam" id="PF15299">
    <property type="entry name" value="ALS2CR8"/>
    <property type="match status" value="1"/>
</dbReference>
<dbReference type="GO" id="GO:0006508">
    <property type="term" value="P:proteolysis"/>
    <property type="evidence" value="ECO:0007669"/>
    <property type="project" value="UniProtKB-KW"/>
</dbReference>
<dbReference type="PROSITE" id="PS50600">
    <property type="entry name" value="ULP_PROTEASE"/>
    <property type="match status" value="1"/>
</dbReference>
<dbReference type="InterPro" id="IPR029309">
    <property type="entry name" value="CaRF"/>
</dbReference>
<dbReference type="RefSeq" id="XP_022298783.1">
    <property type="nucleotide sequence ID" value="XM_022443075.1"/>
</dbReference>
<keyword evidence="2" id="KW-0645">Protease</keyword>
<dbReference type="OrthoDB" id="6113703at2759"/>
<keyword evidence="9" id="KW-1185">Reference proteome</keyword>
<dbReference type="PANTHER" id="PTHR47456">
    <property type="entry name" value="PHD-TYPE DOMAIN-CONTAINING PROTEIN"/>
    <property type="match status" value="1"/>
</dbReference>
<evidence type="ECO:0000256" key="1">
    <source>
        <dbReference type="ARBA" id="ARBA00005234"/>
    </source>
</evidence>
<dbReference type="AlphaFoldDB" id="A0A8B8B6N6"/>
<dbReference type="KEGG" id="cvn:111107733"/>
<dbReference type="GeneID" id="111107733"/>
<dbReference type="Pfam" id="PF02902">
    <property type="entry name" value="Peptidase_C48"/>
    <property type="match status" value="1"/>
</dbReference>
<dbReference type="GO" id="GO:0003700">
    <property type="term" value="F:DNA-binding transcription factor activity"/>
    <property type="evidence" value="ECO:0007669"/>
    <property type="project" value="InterPro"/>
</dbReference>
<dbReference type="InterPro" id="IPR003653">
    <property type="entry name" value="Peptidase_C48_C"/>
</dbReference>
<feature type="region of interest" description="Disordered" evidence="7">
    <location>
        <begin position="1"/>
        <end position="47"/>
    </location>
</feature>
<dbReference type="Gene3D" id="3.30.40.10">
    <property type="entry name" value="Zinc/RING finger domain, C3HC4 (zinc finger)"/>
    <property type="match status" value="1"/>
</dbReference>
<accession>A0A8B8B6N6</accession>
<name>A0A8B8B6N6_CRAVI</name>
<keyword evidence="5" id="KW-0378">Hydrolase</keyword>
<organism evidence="9 10">
    <name type="scientific">Crassostrea virginica</name>
    <name type="common">Eastern oyster</name>
    <dbReference type="NCBI Taxonomy" id="6565"/>
    <lineage>
        <taxon>Eukaryota</taxon>
        <taxon>Metazoa</taxon>
        <taxon>Spiralia</taxon>
        <taxon>Lophotrochozoa</taxon>
        <taxon>Mollusca</taxon>
        <taxon>Bivalvia</taxon>
        <taxon>Autobranchia</taxon>
        <taxon>Pteriomorphia</taxon>
        <taxon>Ostreida</taxon>
        <taxon>Ostreoidea</taxon>
        <taxon>Ostreidae</taxon>
        <taxon>Crassostrea</taxon>
    </lineage>
</organism>
<dbReference type="InterPro" id="IPR011011">
    <property type="entry name" value="Znf_FYVE_PHD"/>
</dbReference>
<dbReference type="GO" id="GO:0008270">
    <property type="term" value="F:zinc ion binding"/>
    <property type="evidence" value="ECO:0007669"/>
    <property type="project" value="UniProtKB-KW"/>
</dbReference>
<protein>
    <submittedName>
        <fullName evidence="10">Uncharacterized protein LOC111107733</fullName>
    </submittedName>
</protein>
<feature type="compositionally biased region" description="Basic residues" evidence="7">
    <location>
        <begin position="13"/>
        <end position="22"/>
    </location>
</feature>
<comment type="similarity">
    <text evidence="1">Belongs to the peptidase C48 family.</text>
</comment>
<dbReference type="InterPro" id="IPR018289">
    <property type="entry name" value="MULE_transposase_dom"/>
</dbReference>
<evidence type="ECO:0000259" key="8">
    <source>
        <dbReference type="PROSITE" id="PS50600"/>
    </source>
</evidence>
<dbReference type="Proteomes" id="UP000694844">
    <property type="component" value="Chromosome 8"/>
</dbReference>
<dbReference type="GO" id="GO:0008234">
    <property type="term" value="F:cysteine-type peptidase activity"/>
    <property type="evidence" value="ECO:0007669"/>
    <property type="project" value="InterPro"/>
</dbReference>
<evidence type="ECO:0000256" key="5">
    <source>
        <dbReference type="ARBA" id="ARBA00022801"/>
    </source>
</evidence>
<keyword evidence="6" id="KW-0862">Zinc</keyword>
<dbReference type="InterPro" id="IPR001965">
    <property type="entry name" value="Znf_PHD"/>
</dbReference>
<evidence type="ECO:0000313" key="9">
    <source>
        <dbReference type="Proteomes" id="UP000694844"/>
    </source>
</evidence>
<evidence type="ECO:0000256" key="4">
    <source>
        <dbReference type="ARBA" id="ARBA00022771"/>
    </source>
</evidence>
<dbReference type="InterPro" id="IPR013083">
    <property type="entry name" value="Znf_RING/FYVE/PHD"/>
</dbReference>
<gene>
    <name evidence="10" type="primary">LOC111107733</name>
</gene>
<keyword evidence="3" id="KW-0479">Metal-binding</keyword>
<dbReference type="InterPro" id="IPR038765">
    <property type="entry name" value="Papain-like_cys_pep_sf"/>
</dbReference>
<feature type="domain" description="Ubiquitin-like protease family profile" evidence="8">
    <location>
        <begin position="667"/>
        <end position="843"/>
    </location>
</feature>